<proteinExistence type="predicted"/>
<feature type="signal peptide" evidence="1">
    <location>
        <begin position="1"/>
        <end position="22"/>
    </location>
</feature>
<evidence type="ECO:0000313" key="3">
    <source>
        <dbReference type="Proteomes" id="UP000307790"/>
    </source>
</evidence>
<feature type="chain" id="PRO_5024361843" description="Porin family protein" evidence="1">
    <location>
        <begin position="23"/>
        <end position="138"/>
    </location>
</feature>
<keyword evidence="1" id="KW-0732">Signal</keyword>
<dbReference type="Proteomes" id="UP000307790">
    <property type="component" value="Unassembled WGS sequence"/>
</dbReference>
<sequence length="138" mass="15166">MNKFCIRLISALAFLLPIAAHANVQLGLGIDKGLGISAQIDNVQLFAGDDGVSLDYKFQQGNFKKNAPLSWYLAGGAYAGENDYGLRIPFGIKLHFAKGWHVYGQLAPQLEMHDNDNRDDDDDIKFGLSSAIGVRYSF</sequence>
<accession>A0A5R9IVM3</accession>
<gene>
    <name evidence="2" type="ORF">FE810_02790</name>
</gene>
<dbReference type="EMBL" id="VCBC01000003">
    <property type="protein sequence ID" value="TLU67226.1"/>
    <property type="molecule type" value="Genomic_DNA"/>
</dbReference>
<evidence type="ECO:0000256" key="1">
    <source>
        <dbReference type="SAM" id="SignalP"/>
    </source>
</evidence>
<comment type="caution">
    <text evidence="2">The sequence shown here is derived from an EMBL/GenBank/DDBJ whole genome shotgun (WGS) entry which is preliminary data.</text>
</comment>
<dbReference type="OrthoDB" id="5733495at2"/>
<dbReference type="AlphaFoldDB" id="A0A5R9IVM3"/>
<name>A0A5R9IVM3_9GAMM</name>
<organism evidence="2 3">
    <name type="scientific">Thalassotalea litorea</name>
    <dbReference type="NCBI Taxonomy" id="2020715"/>
    <lineage>
        <taxon>Bacteria</taxon>
        <taxon>Pseudomonadati</taxon>
        <taxon>Pseudomonadota</taxon>
        <taxon>Gammaproteobacteria</taxon>
        <taxon>Alteromonadales</taxon>
        <taxon>Colwelliaceae</taxon>
        <taxon>Thalassotalea</taxon>
    </lineage>
</organism>
<evidence type="ECO:0000313" key="2">
    <source>
        <dbReference type="EMBL" id="TLU67226.1"/>
    </source>
</evidence>
<keyword evidence="3" id="KW-1185">Reference proteome</keyword>
<protein>
    <recommendedName>
        <fullName evidence="4">Porin family protein</fullName>
    </recommendedName>
</protein>
<reference evidence="2 3" key="1">
    <citation type="submission" date="2019-05" db="EMBL/GenBank/DDBJ databases">
        <title>Genome sequences of Thalassotalea litorea 1K03283.</title>
        <authorList>
            <person name="Zhang D."/>
        </authorList>
    </citation>
    <scope>NUCLEOTIDE SEQUENCE [LARGE SCALE GENOMIC DNA]</scope>
    <source>
        <strain evidence="2 3">MCCC 1K03283</strain>
    </source>
</reference>
<evidence type="ECO:0008006" key="4">
    <source>
        <dbReference type="Google" id="ProtNLM"/>
    </source>
</evidence>
<dbReference type="RefSeq" id="WP_138318509.1">
    <property type="nucleotide sequence ID" value="NZ_VCBC01000003.1"/>
</dbReference>